<dbReference type="Gene3D" id="3.90.1170.50">
    <property type="entry name" value="Aldehyde oxidase/xanthine dehydrogenase, a/b hammerhead"/>
    <property type="match status" value="1"/>
</dbReference>
<comment type="caution">
    <text evidence="2">The sequence shown here is derived from an EMBL/GenBank/DDBJ whole genome shotgun (WGS) entry which is preliminary data.</text>
</comment>
<dbReference type="InterPro" id="IPR016208">
    <property type="entry name" value="Ald_Oxase/xanthine_DH-like"/>
</dbReference>
<dbReference type="InterPro" id="IPR008274">
    <property type="entry name" value="AldOxase/xan_DH_MoCoBD1"/>
</dbReference>
<gene>
    <name evidence="2" type="ORF">EDM59_05030</name>
</gene>
<dbReference type="AlphaFoldDB" id="A0A3M8DKC1"/>
<dbReference type="PANTHER" id="PTHR11908:SF157">
    <property type="entry name" value="XANTHINE DEHYDROGENASE SUBUNIT D-RELATED"/>
    <property type="match status" value="1"/>
</dbReference>
<dbReference type="Pfam" id="PF01315">
    <property type="entry name" value="Ald_Xan_dh_C"/>
    <property type="match status" value="1"/>
</dbReference>
<dbReference type="InterPro" id="IPR037165">
    <property type="entry name" value="AldOxase/xan_DH_Mopterin-bd_sf"/>
</dbReference>
<keyword evidence="3" id="KW-1185">Reference proteome</keyword>
<dbReference type="InterPro" id="IPR036856">
    <property type="entry name" value="Ald_Oxase/Xan_DH_a/b_sf"/>
</dbReference>
<evidence type="ECO:0000259" key="1">
    <source>
        <dbReference type="SMART" id="SM01008"/>
    </source>
</evidence>
<proteinExistence type="predicted"/>
<dbReference type="Pfam" id="PF02738">
    <property type="entry name" value="MoCoBD_1"/>
    <property type="match status" value="1"/>
</dbReference>
<dbReference type="Gene3D" id="3.30.365.10">
    <property type="entry name" value="Aldehyde oxidase/xanthine dehydrogenase, molybdopterin binding domain"/>
    <property type="match status" value="4"/>
</dbReference>
<accession>A0A3M8DKC1</accession>
<dbReference type="InterPro" id="IPR000674">
    <property type="entry name" value="Ald_Oxase/Xan_DH_a/b"/>
</dbReference>
<dbReference type="SUPFAM" id="SSF54665">
    <property type="entry name" value="CO dehydrogenase molybdoprotein N-domain-like"/>
    <property type="match status" value="1"/>
</dbReference>
<dbReference type="GO" id="GO:0005506">
    <property type="term" value="F:iron ion binding"/>
    <property type="evidence" value="ECO:0007669"/>
    <property type="project" value="InterPro"/>
</dbReference>
<name>A0A3M8DKC1_9BACL</name>
<dbReference type="Pfam" id="PF20256">
    <property type="entry name" value="MoCoBD_2"/>
    <property type="match status" value="1"/>
</dbReference>
<dbReference type="GO" id="GO:0016491">
    <property type="term" value="F:oxidoreductase activity"/>
    <property type="evidence" value="ECO:0007669"/>
    <property type="project" value="InterPro"/>
</dbReference>
<dbReference type="Proteomes" id="UP000269573">
    <property type="component" value="Unassembled WGS sequence"/>
</dbReference>
<feature type="domain" description="Aldehyde oxidase/xanthine dehydrogenase a/b hammerhead" evidence="1">
    <location>
        <begin position="36"/>
        <end position="143"/>
    </location>
</feature>
<dbReference type="EMBL" id="RHHU01000003">
    <property type="protein sequence ID" value="RNB88486.1"/>
    <property type="molecule type" value="Genomic_DNA"/>
</dbReference>
<dbReference type="SMART" id="SM01008">
    <property type="entry name" value="Ald_Xan_dh_C"/>
    <property type="match status" value="1"/>
</dbReference>
<sequence length="765" mass="82417">MKSSSQGYVERNRGEIMEFDVVGKDIKRTDALKKVTGTLDYVIDQKMLGMLYGKLLRSEHAHAKIVNVDASAAKKIPGVYDVITSTDMPQPVPRFGPIKQDQPLLADRVVNYHGEPVAVVLADSEEAAQKALKKIKVEYEKLSSVTKLDDALRADAPIVNPDSIGMHEELGSNICGNWRFGWGDVEAKNSPASFTLKNVYEFPMIHHFPIEPFSCICYPENGGVAVRSPIQHPFILRRVVAKALHMELSQVRVIGNAIGGGFGGKGYPKIEPLTAYLALHTGKPVKIVLSLEEGFFSARRSSSRVTMNTGFDLEGKIQFQDVKVEFLVGAYADTAPRVASKSSYLGCGPYVTPNARIDCRAVYSHTVPSTAFRGFGMPQIVWAVESQMNEASKVLGIDPLEIRLRNLPKKGEILVPGDRPVDGDWEQGLRKAAETIGWGTEKPDGIGRGIAIGIKNPIPASLSKSIVKLHADGSVTVSVGTSEMGQGARTTMGQIAAEALGVPMERVSLIMADTGAVPFDTATAGSRSTVAMGNAVVSACHDIKEQLTEMAHELFADGSQEEVVISRGTIEAYGKSLSYADILAEYFGPNMGEVVGNGTYKGSKIEGHPVGGMADFWEIVFTAAEVSVDTESGKVYTNKLVNVSDVGCIINPLQAEAQEEGAAIMGMGHTFMEQMVYDDSGRLVNGGALDYRVPTIMDIPAEFISKFIENRDGAGPFGAKGIGESGIIAIAPAVAAAVNDILGIRFRQLPLSAENVWKELHRESK</sequence>
<organism evidence="2 3">
    <name type="scientific">Brevibacillus nitrificans</name>
    <dbReference type="NCBI Taxonomy" id="651560"/>
    <lineage>
        <taxon>Bacteria</taxon>
        <taxon>Bacillati</taxon>
        <taxon>Bacillota</taxon>
        <taxon>Bacilli</taxon>
        <taxon>Bacillales</taxon>
        <taxon>Paenibacillaceae</taxon>
        <taxon>Brevibacillus</taxon>
    </lineage>
</organism>
<dbReference type="SUPFAM" id="SSF56003">
    <property type="entry name" value="Molybdenum cofactor-binding domain"/>
    <property type="match status" value="1"/>
</dbReference>
<evidence type="ECO:0000313" key="2">
    <source>
        <dbReference type="EMBL" id="RNB88486.1"/>
    </source>
</evidence>
<dbReference type="InterPro" id="IPR046867">
    <property type="entry name" value="AldOxase/xan_DH_MoCoBD2"/>
</dbReference>
<reference evidence="2 3" key="1">
    <citation type="submission" date="2018-10" db="EMBL/GenBank/DDBJ databases">
        <title>Phylogenomics of Brevibacillus.</title>
        <authorList>
            <person name="Dunlap C."/>
        </authorList>
    </citation>
    <scope>NUCLEOTIDE SEQUENCE [LARGE SCALE GENOMIC DNA]</scope>
    <source>
        <strain evidence="2 3">JCM 15774</strain>
    </source>
</reference>
<protein>
    <submittedName>
        <fullName evidence="2">Xanthine dehydrogenase family protein molybdopterin-binding subunit</fullName>
    </submittedName>
</protein>
<dbReference type="PANTHER" id="PTHR11908">
    <property type="entry name" value="XANTHINE DEHYDROGENASE"/>
    <property type="match status" value="1"/>
</dbReference>
<evidence type="ECO:0000313" key="3">
    <source>
        <dbReference type="Proteomes" id="UP000269573"/>
    </source>
</evidence>